<dbReference type="AlphaFoldDB" id="A0A1A9QEL7"/>
<organism evidence="1 2">
    <name type="scientific">Candidatus Mycoplasma haematobovis</name>
    <dbReference type="NCBI Taxonomy" id="432608"/>
    <lineage>
        <taxon>Bacteria</taxon>
        <taxon>Bacillati</taxon>
        <taxon>Mycoplasmatota</taxon>
        <taxon>Mollicutes</taxon>
        <taxon>Mycoplasmataceae</taxon>
        <taxon>Mycoplasma</taxon>
    </lineage>
</organism>
<gene>
    <name evidence="1" type="ORF">A6V39_01290</name>
</gene>
<sequence>MTITTKVGTSAIIASSLAGLGAIGGRQLRQEELSTKQQKTKIIDLITERYDYIILDDTNESNKYWDENWNAYQGDNTGQGKDIFDLDGWTPTDTPGLRKKLKAKCSLLADTFILKSDSQTYENFAKYCARSVTIADQAKKENLRIVNVDSDWNIWTSRDGARRTLRAEIEKLKTNTHGLSGAYEIRGRCKNIISTNKKNTEYEDIFNAYKKICIKQPNER</sequence>
<accession>A0A1A9QEL7</accession>
<keyword evidence="2" id="KW-1185">Reference proteome</keyword>
<comment type="caution">
    <text evidence="1">The sequence shown here is derived from an EMBL/GenBank/DDBJ whole genome shotgun (WGS) entry which is preliminary data.</text>
</comment>
<protein>
    <submittedName>
        <fullName evidence="1">Uncharacterized protein</fullName>
    </submittedName>
</protein>
<evidence type="ECO:0000313" key="1">
    <source>
        <dbReference type="EMBL" id="OAL10688.1"/>
    </source>
</evidence>
<dbReference type="STRING" id="432608.A6V39_01290"/>
<dbReference type="EMBL" id="LWUJ01000010">
    <property type="protein sequence ID" value="OAL10688.1"/>
    <property type="molecule type" value="Genomic_DNA"/>
</dbReference>
<evidence type="ECO:0000313" key="2">
    <source>
        <dbReference type="Proteomes" id="UP000077623"/>
    </source>
</evidence>
<name>A0A1A9QEL7_9MOLU</name>
<reference evidence="2" key="1">
    <citation type="submission" date="2016-04" db="EMBL/GenBank/DDBJ databases">
        <authorList>
            <person name="Quiroz-Castaneda R.E."/>
            <person name="Martinez-Ocampo F."/>
        </authorList>
    </citation>
    <scope>NUCLEOTIDE SEQUENCE [LARGE SCALE GENOMIC DNA]</scope>
    <source>
        <strain evidence="2">INIFAP01</strain>
    </source>
</reference>
<dbReference type="Proteomes" id="UP000077623">
    <property type="component" value="Unassembled WGS sequence"/>
</dbReference>
<proteinExistence type="predicted"/>
<dbReference type="RefSeq" id="WP_187149924.1">
    <property type="nucleotide sequence ID" value="NZ_LWUJ01000010.1"/>
</dbReference>